<dbReference type="InterPro" id="IPR050789">
    <property type="entry name" value="Diverse_Enzym_Activities"/>
</dbReference>
<proteinExistence type="predicted"/>
<dbReference type="PANTHER" id="PTHR43283:SF3">
    <property type="entry name" value="BETA-LACTAMASE FAMILY PROTEIN (AFU_ORTHOLOGUE AFUA_5G07500)"/>
    <property type="match status" value="1"/>
</dbReference>
<organism evidence="2 3">
    <name type="scientific">Rhizodiscina lignyota</name>
    <dbReference type="NCBI Taxonomy" id="1504668"/>
    <lineage>
        <taxon>Eukaryota</taxon>
        <taxon>Fungi</taxon>
        <taxon>Dikarya</taxon>
        <taxon>Ascomycota</taxon>
        <taxon>Pezizomycotina</taxon>
        <taxon>Dothideomycetes</taxon>
        <taxon>Pleosporomycetidae</taxon>
        <taxon>Aulographales</taxon>
        <taxon>Rhizodiscinaceae</taxon>
        <taxon>Rhizodiscina</taxon>
    </lineage>
</organism>
<dbReference type="PANTHER" id="PTHR43283">
    <property type="entry name" value="BETA-LACTAMASE-RELATED"/>
    <property type="match status" value="1"/>
</dbReference>
<name>A0A9P4IJS2_9PEZI</name>
<dbReference type="InterPro" id="IPR012338">
    <property type="entry name" value="Beta-lactam/transpept-like"/>
</dbReference>
<dbReference type="Pfam" id="PF00144">
    <property type="entry name" value="Beta-lactamase"/>
    <property type="match status" value="1"/>
</dbReference>
<reference evidence="2" key="1">
    <citation type="journal article" date="2020" name="Stud. Mycol.">
        <title>101 Dothideomycetes genomes: a test case for predicting lifestyles and emergence of pathogens.</title>
        <authorList>
            <person name="Haridas S."/>
            <person name="Albert R."/>
            <person name="Binder M."/>
            <person name="Bloem J."/>
            <person name="Labutti K."/>
            <person name="Salamov A."/>
            <person name="Andreopoulos B."/>
            <person name="Baker S."/>
            <person name="Barry K."/>
            <person name="Bills G."/>
            <person name="Bluhm B."/>
            <person name="Cannon C."/>
            <person name="Castanera R."/>
            <person name="Culley D."/>
            <person name="Daum C."/>
            <person name="Ezra D."/>
            <person name="Gonzalez J."/>
            <person name="Henrissat B."/>
            <person name="Kuo A."/>
            <person name="Liang C."/>
            <person name="Lipzen A."/>
            <person name="Lutzoni F."/>
            <person name="Magnuson J."/>
            <person name="Mondo S."/>
            <person name="Nolan M."/>
            <person name="Ohm R."/>
            <person name="Pangilinan J."/>
            <person name="Park H.-J."/>
            <person name="Ramirez L."/>
            <person name="Alfaro M."/>
            <person name="Sun H."/>
            <person name="Tritt A."/>
            <person name="Yoshinaga Y."/>
            <person name="Zwiers L.-H."/>
            <person name="Turgeon B."/>
            <person name="Goodwin S."/>
            <person name="Spatafora J."/>
            <person name="Crous P."/>
            <person name="Grigoriev I."/>
        </authorList>
    </citation>
    <scope>NUCLEOTIDE SEQUENCE</scope>
    <source>
        <strain evidence="2">CBS 133067</strain>
    </source>
</reference>
<feature type="domain" description="Beta-lactamase-related" evidence="1">
    <location>
        <begin position="23"/>
        <end position="424"/>
    </location>
</feature>
<comment type="caution">
    <text evidence="2">The sequence shown here is derived from an EMBL/GenBank/DDBJ whole genome shotgun (WGS) entry which is preliminary data.</text>
</comment>
<evidence type="ECO:0000313" key="3">
    <source>
        <dbReference type="Proteomes" id="UP000799772"/>
    </source>
</evidence>
<dbReference type="EMBL" id="ML978124">
    <property type="protein sequence ID" value="KAF2100515.1"/>
    <property type="molecule type" value="Genomic_DNA"/>
</dbReference>
<keyword evidence="3" id="KW-1185">Reference proteome</keyword>
<accession>A0A9P4IJS2</accession>
<dbReference type="InterPro" id="IPR001466">
    <property type="entry name" value="Beta-lactam-related"/>
</dbReference>
<dbReference type="Proteomes" id="UP000799772">
    <property type="component" value="Unassembled WGS sequence"/>
</dbReference>
<dbReference type="OrthoDB" id="428260at2759"/>
<evidence type="ECO:0000313" key="2">
    <source>
        <dbReference type="EMBL" id="KAF2100515.1"/>
    </source>
</evidence>
<sequence length="451" mass="49845">MASISESSAERIRAITDRYTTAEERQRVPGINIRVINKDGATILSHTSGQITRIENPSETRPLNPDDAVRFYSVGKLFAAVAALQLAERGLLDLDDPKVVEKYLPQFSPERMKVLKRLEPGEPGKRQPVWEERMSPITVRMLLTHTAGVSHTIFDAEHREMLNGGSASNLSPKTPWEIYRAGQDKHFYIDQPGVRFHYSGGMEPIAILVEKITGMSLRNYYDANIVKPAGFKHTRAYNVEESIPEPSKLHTPSMRSPDGSFKPQLMTAGSTFYGLRANDDFKAFPESDKHGYSVSTTIVGTAGDLSLLLAALLNDGVSPVTGERVLSPESIKMMATPQLSPSQIEKHRRVGDPGPVNHSADLGARDPKGSIGISCAVQGEDRMIRTGRGRKAGSFYWYGLANMDWWVDPKAGIAVVATSHFFPWQDPAWVDYVGEVEEAIYDGLEPSKAHL</sequence>
<dbReference type="SUPFAM" id="SSF56601">
    <property type="entry name" value="beta-lactamase/transpeptidase-like"/>
    <property type="match status" value="1"/>
</dbReference>
<dbReference type="AlphaFoldDB" id="A0A9P4IJS2"/>
<protein>
    <submittedName>
        <fullName evidence="2">Beta-lactamase/transpeptidase-like protein</fullName>
    </submittedName>
</protein>
<dbReference type="Gene3D" id="3.40.710.10">
    <property type="entry name" value="DD-peptidase/beta-lactamase superfamily"/>
    <property type="match status" value="1"/>
</dbReference>
<gene>
    <name evidence="2" type="ORF">NA57DRAFT_74121</name>
</gene>
<evidence type="ECO:0000259" key="1">
    <source>
        <dbReference type="Pfam" id="PF00144"/>
    </source>
</evidence>